<dbReference type="AlphaFoldDB" id="A0AAV7A5Y3"/>
<evidence type="ECO:0000313" key="1">
    <source>
        <dbReference type="EMBL" id="KAG8554855.1"/>
    </source>
</evidence>
<sequence length="80" mass="9131">MDIHLRRLSLFPTLYPGGRSDVTWKIQDHHHRYKTEDSLGWTSEGVILPPPYILPGTQCGSAIFIFYFFPGKPTLLNTQG</sequence>
<evidence type="ECO:0000313" key="2">
    <source>
        <dbReference type="Proteomes" id="UP000824782"/>
    </source>
</evidence>
<organism evidence="1 2">
    <name type="scientific">Engystomops pustulosus</name>
    <name type="common">Tungara frog</name>
    <name type="synonym">Physalaemus pustulosus</name>
    <dbReference type="NCBI Taxonomy" id="76066"/>
    <lineage>
        <taxon>Eukaryota</taxon>
        <taxon>Metazoa</taxon>
        <taxon>Chordata</taxon>
        <taxon>Craniata</taxon>
        <taxon>Vertebrata</taxon>
        <taxon>Euteleostomi</taxon>
        <taxon>Amphibia</taxon>
        <taxon>Batrachia</taxon>
        <taxon>Anura</taxon>
        <taxon>Neobatrachia</taxon>
        <taxon>Hyloidea</taxon>
        <taxon>Leptodactylidae</taxon>
        <taxon>Leiuperinae</taxon>
        <taxon>Engystomops</taxon>
    </lineage>
</organism>
<proteinExistence type="predicted"/>
<protein>
    <submittedName>
        <fullName evidence="1">Uncharacterized protein</fullName>
    </submittedName>
</protein>
<accession>A0AAV7A5Y3</accession>
<name>A0AAV7A5Y3_ENGPU</name>
<dbReference type="EMBL" id="WNYA01000010">
    <property type="protein sequence ID" value="KAG8554855.1"/>
    <property type="molecule type" value="Genomic_DNA"/>
</dbReference>
<gene>
    <name evidence="1" type="ORF">GDO81_003923</name>
</gene>
<dbReference type="Proteomes" id="UP000824782">
    <property type="component" value="Unassembled WGS sequence"/>
</dbReference>
<comment type="caution">
    <text evidence="1">The sequence shown here is derived from an EMBL/GenBank/DDBJ whole genome shotgun (WGS) entry which is preliminary data.</text>
</comment>
<keyword evidence="2" id="KW-1185">Reference proteome</keyword>
<reference evidence="1" key="1">
    <citation type="thesis" date="2020" institute="ProQuest LLC" country="789 East Eisenhower Parkway, Ann Arbor, MI, USA">
        <title>Comparative Genomics and Chromosome Evolution.</title>
        <authorList>
            <person name="Mudd A.B."/>
        </authorList>
    </citation>
    <scope>NUCLEOTIDE SEQUENCE</scope>
    <source>
        <strain evidence="1">237g6f4</strain>
        <tissue evidence="1">Blood</tissue>
    </source>
</reference>